<sequence length="263" mass="28151">MSSRSADTTRTGLGAIDSERFDAMTAVGGWRGIVESVVPTLVFVLVMAVRPTALVMALAASLAVSAVGLAARLVQRQSPAQVVGGIVLVLISALWAWRSGEASNFYATGLMINAAWLVACLVSLLIGWPVVGALMTLWHRVADESDGSGNPEESEATEAIDDPDATADDDPAARPSAWRTDPALRNVKLRYHAGTWVLTLMFALRLVVEVPLFLAGERAVSYLGAARLILGVPLYALTLWFIWLLVAPGRIARAEARTDRTDQ</sequence>
<feature type="transmembrane region" description="Helical" evidence="2">
    <location>
        <begin position="80"/>
        <end position="98"/>
    </location>
</feature>
<comment type="caution">
    <text evidence="3">The sequence shown here is derived from an EMBL/GenBank/DDBJ whole genome shotgun (WGS) entry which is preliminary data.</text>
</comment>
<dbReference type="Pfam" id="PF11361">
    <property type="entry name" value="DUF3159"/>
    <property type="match status" value="2"/>
</dbReference>
<evidence type="ECO:0000256" key="1">
    <source>
        <dbReference type="SAM" id="MobiDB-lite"/>
    </source>
</evidence>
<feature type="region of interest" description="Disordered" evidence="1">
    <location>
        <begin position="144"/>
        <end position="177"/>
    </location>
</feature>
<organism evidence="3 4">
    <name type="scientific">Actinomyces johnsonii</name>
    <dbReference type="NCBI Taxonomy" id="544581"/>
    <lineage>
        <taxon>Bacteria</taxon>
        <taxon>Bacillati</taxon>
        <taxon>Actinomycetota</taxon>
        <taxon>Actinomycetes</taxon>
        <taxon>Actinomycetales</taxon>
        <taxon>Actinomycetaceae</taxon>
        <taxon>Actinomyces</taxon>
    </lineage>
</organism>
<evidence type="ECO:0000313" key="4">
    <source>
        <dbReference type="Proteomes" id="UP000319010"/>
    </source>
</evidence>
<feature type="transmembrane region" description="Helical" evidence="2">
    <location>
        <begin position="228"/>
        <end position="247"/>
    </location>
</feature>
<feature type="transmembrane region" description="Helical" evidence="2">
    <location>
        <begin position="110"/>
        <end position="131"/>
    </location>
</feature>
<feature type="transmembrane region" description="Helical" evidence="2">
    <location>
        <begin position="189"/>
        <end position="208"/>
    </location>
</feature>
<feature type="transmembrane region" description="Helical" evidence="2">
    <location>
        <begin position="28"/>
        <end position="48"/>
    </location>
</feature>
<gene>
    <name evidence="3" type="ORF">FK256_05925</name>
</gene>
<dbReference type="EMBL" id="VICB01000005">
    <property type="protein sequence ID" value="TQD43829.1"/>
    <property type="molecule type" value="Genomic_DNA"/>
</dbReference>
<dbReference type="RefSeq" id="WP_141424057.1">
    <property type="nucleotide sequence ID" value="NZ_JASPFB010000002.1"/>
</dbReference>
<evidence type="ECO:0000313" key="3">
    <source>
        <dbReference type="EMBL" id="TQD43829.1"/>
    </source>
</evidence>
<proteinExistence type="predicted"/>
<accession>A0A508A1U0</accession>
<name>A0A508A1U0_9ACTO</name>
<feature type="compositionally biased region" description="Acidic residues" evidence="1">
    <location>
        <begin position="152"/>
        <end position="170"/>
    </location>
</feature>
<keyword evidence="2" id="KW-0472">Membrane</keyword>
<keyword evidence="2" id="KW-1133">Transmembrane helix</keyword>
<keyword evidence="2" id="KW-0812">Transmembrane</keyword>
<dbReference type="AlphaFoldDB" id="A0A508A1U0"/>
<feature type="transmembrane region" description="Helical" evidence="2">
    <location>
        <begin position="54"/>
        <end position="73"/>
    </location>
</feature>
<evidence type="ECO:0000256" key="2">
    <source>
        <dbReference type="SAM" id="Phobius"/>
    </source>
</evidence>
<dbReference type="InterPro" id="IPR016566">
    <property type="entry name" value="UCP010219"/>
</dbReference>
<reference evidence="3 4" key="1">
    <citation type="submission" date="2019-06" db="EMBL/GenBank/DDBJ databases">
        <title>Draft genome sequence of Actinomyces johnsonii CCUG 34287T.</title>
        <authorList>
            <person name="Salva-Serra F."/>
            <person name="Cardew S."/>
            <person name="Moore E."/>
        </authorList>
    </citation>
    <scope>NUCLEOTIDE SEQUENCE [LARGE SCALE GENOMIC DNA]</scope>
    <source>
        <strain evidence="3 4">CCUG 34287</strain>
    </source>
</reference>
<dbReference type="Proteomes" id="UP000319010">
    <property type="component" value="Unassembled WGS sequence"/>
</dbReference>
<protein>
    <submittedName>
        <fullName evidence="3">DUF3159 domain-containing protein</fullName>
    </submittedName>
</protein>